<keyword evidence="1" id="KW-1133">Transmembrane helix</keyword>
<dbReference type="AlphaFoldDB" id="A0A1T4Q4L4"/>
<evidence type="ECO:0000313" key="2">
    <source>
        <dbReference type="EMBL" id="SJZ98679.1"/>
    </source>
</evidence>
<feature type="transmembrane region" description="Helical" evidence="1">
    <location>
        <begin position="58"/>
        <end position="73"/>
    </location>
</feature>
<keyword evidence="1" id="KW-0472">Membrane</keyword>
<protein>
    <submittedName>
        <fullName evidence="2">Uncharacterized protein</fullName>
    </submittedName>
</protein>
<keyword evidence="1" id="KW-0812">Transmembrane</keyword>
<reference evidence="3" key="1">
    <citation type="submission" date="2017-02" db="EMBL/GenBank/DDBJ databases">
        <authorList>
            <person name="Varghese N."/>
            <person name="Submissions S."/>
        </authorList>
    </citation>
    <scope>NUCLEOTIDE SEQUENCE [LARGE SCALE GENOMIC DNA]</scope>
    <source>
        <strain evidence="3">ATCC 25662</strain>
    </source>
</reference>
<organism evidence="2 3">
    <name type="scientific">Anaerorhabdus furcosa</name>
    <dbReference type="NCBI Taxonomy" id="118967"/>
    <lineage>
        <taxon>Bacteria</taxon>
        <taxon>Bacillati</taxon>
        <taxon>Bacillota</taxon>
        <taxon>Erysipelotrichia</taxon>
        <taxon>Erysipelotrichales</taxon>
        <taxon>Erysipelotrichaceae</taxon>
        <taxon>Anaerorhabdus</taxon>
    </lineage>
</organism>
<accession>A0A1T4Q4L4</accession>
<feature type="transmembrane region" description="Helical" evidence="1">
    <location>
        <begin position="7"/>
        <end position="27"/>
    </location>
</feature>
<feature type="transmembrane region" description="Helical" evidence="1">
    <location>
        <begin position="33"/>
        <end position="51"/>
    </location>
</feature>
<evidence type="ECO:0000256" key="1">
    <source>
        <dbReference type="SAM" id="Phobius"/>
    </source>
</evidence>
<name>A0A1T4Q4L4_9FIRM</name>
<dbReference type="RefSeq" id="WP_078712699.1">
    <property type="nucleotide sequence ID" value="NZ_FUWY01000008.1"/>
</dbReference>
<keyword evidence="3" id="KW-1185">Reference proteome</keyword>
<gene>
    <name evidence="2" type="ORF">SAMN02745191_2314</name>
</gene>
<sequence length="192" mass="23211">MKKNIYSLLLGFLFIYTTNIMMQIKFYNFTLNFLFWFMMFMMCIVFANYLLSIKNDKYLVFKLILCGVAVFLLDNPKQQTIDLFNQRFEDFEEIDSIENAWMYTSMMEMNKSALFPIFDGSLMYAIEISKKEAIFLEYDFNSLVDLMEDEKLKINYKQNKDEIYFKYRISDINFYGFISNSYYQNNSLKLIK</sequence>
<proteinExistence type="predicted"/>
<dbReference type="EMBL" id="FUWY01000008">
    <property type="protein sequence ID" value="SJZ98679.1"/>
    <property type="molecule type" value="Genomic_DNA"/>
</dbReference>
<evidence type="ECO:0000313" key="3">
    <source>
        <dbReference type="Proteomes" id="UP000243297"/>
    </source>
</evidence>
<dbReference type="Proteomes" id="UP000243297">
    <property type="component" value="Unassembled WGS sequence"/>
</dbReference>